<feature type="active site" description="Proton donor; for dehydratase activity" evidence="8">
    <location>
        <position position="1190"/>
    </location>
</feature>
<organism evidence="13 14">
    <name type="scientific">Fusarium coffeatum</name>
    <dbReference type="NCBI Taxonomy" id="231269"/>
    <lineage>
        <taxon>Eukaryota</taxon>
        <taxon>Fungi</taxon>
        <taxon>Dikarya</taxon>
        <taxon>Ascomycota</taxon>
        <taxon>Pezizomycotina</taxon>
        <taxon>Sordariomycetes</taxon>
        <taxon>Hypocreomycetidae</taxon>
        <taxon>Hypocreales</taxon>
        <taxon>Nectriaceae</taxon>
        <taxon>Fusarium</taxon>
        <taxon>Fusarium incarnatum-equiseti species complex</taxon>
    </lineage>
</organism>
<dbReference type="SMART" id="SM00826">
    <property type="entry name" value="PKS_DH"/>
    <property type="match status" value="1"/>
</dbReference>
<feature type="region of interest" description="N-terminal hotdog fold" evidence="8">
    <location>
        <begin position="954"/>
        <end position="1095"/>
    </location>
</feature>
<dbReference type="InterPro" id="IPR032821">
    <property type="entry name" value="PKS_assoc"/>
</dbReference>
<gene>
    <name evidence="13" type="ORF">FIESC28_08067</name>
</gene>
<dbReference type="SUPFAM" id="SSF52777">
    <property type="entry name" value="CoA-dependent acyltransferases"/>
    <property type="match status" value="2"/>
</dbReference>
<dbReference type="Pfam" id="PF00755">
    <property type="entry name" value="Carn_acyltransf"/>
    <property type="match status" value="1"/>
</dbReference>
<dbReference type="PROSITE" id="PS52019">
    <property type="entry name" value="PKS_MFAS_DH"/>
    <property type="match status" value="1"/>
</dbReference>
<dbReference type="EMBL" id="QKXC01000177">
    <property type="protein sequence ID" value="RBR13707.1"/>
    <property type="molecule type" value="Genomic_DNA"/>
</dbReference>
<dbReference type="InterPro" id="IPR013968">
    <property type="entry name" value="PKS_KR"/>
</dbReference>
<dbReference type="Pfam" id="PF14765">
    <property type="entry name" value="PS-DH"/>
    <property type="match status" value="1"/>
</dbReference>
<dbReference type="GO" id="GO:0044550">
    <property type="term" value="P:secondary metabolite biosynthetic process"/>
    <property type="evidence" value="ECO:0007669"/>
    <property type="project" value="TreeGrafter"/>
</dbReference>
<dbReference type="Gene3D" id="3.90.180.10">
    <property type="entry name" value="Medium-chain alcohol dehydrogenases, catalytic domain"/>
    <property type="match status" value="1"/>
</dbReference>
<dbReference type="Pfam" id="PF00698">
    <property type="entry name" value="Acyl_transf_1"/>
    <property type="match status" value="1"/>
</dbReference>
<proteinExistence type="predicted"/>
<dbReference type="SMART" id="SM00829">
    <property type="entry name" value="PKS_ER"/>
    <property type="match status" value="1"/>
</dbReference>
<dbReference type="OrthoDB" id="329835at2759"/>
<dbReference type="InterPro" id="IPR023213">
    <property type="entry name" value="CAT-like_dom_sf"/>
</dbReference>
<dbReference type="InterPro" id="IPR020843">
    <property type="entry name" value="ER"/>
</dbReference>
<feature type="compositionally biased region" description="Polar residues" evidence="9">
    <location>
        <begin position="3543"/>
        <end position="3555"/>
    </location>
</feature>
<dbReference type="InterPro" id="IPR009081">
    <property type="entry name" value="PP-bd_ACP"/>
</dbReference>
<dbReference type="PANTHER" id="PTHR43775">
    <property type="entry name" value="FATTY ACID SYNTHASE"/>
    <property type="match status" value="1"/>
</dbReference>
<dbReference type="Gene3D" id="1.10.1200.10">
    <property type="entry name" value="ACP-like"/>
    <property type="match status" value="1"/>
</dbReference>
<feature type="domain" description="PKS/mFAS DH" evidence="12">
    <location>
        <begin position="954"/>
        <end position="1279"/>
    </location>
</feature>
<dbReference type="PANTHER" id="PTHR43775:SF22">
    <property type="entry name" value="SYNTHASE, PUTATIVE (JCVI)-RELATED"/>
    <property type="match status" value="1"/>
</dbReference>
<dbReference type="InterPro" id="IPR013217">
    <property type="entry name" value="Methyltransf_12"/>
</dbReference>
<dbReference type="InterPro" id="IPR016039">
    <property type="entry name" value="Thiolase-like"/>
</dbReference>
<evidence type="ECO:0000256" key="8">
    <source>
        <dbReference type="PROSITE-ProRule" id="PRU01363"/>
    </source>
</evidence>
<dbReference type="InterPro" id="IPR050091">
    <property type="entry name" value="PKS_NRPS_Biosynth_Enz"/>
</dbReference>
<dbReference type="SUPFAM" id="SSF53901">
    <property type="entry name" value="Thiolase-like"/>
    <property type="match status" value="1"/>
</dbReference>
<dbReference type="Pfam" id="PF08242">
    <property type="entry name" value="Methyltransf_12"/>
    <property type="match status" value="1"/>
</dbReference>
<dbReference type="InterPro" id="IPR014043">
    <property type="entry name" value="Acyl_transferase_dom"/>
</dbReference>
<dbReference type="Gene3D" id="3.40.50.720">
    <property type="entry name" value="NAD(P)-binding Rossmann-like Domain"/>
    <property type="match status" value="1"/>
</dbReference>
<dbReference type="SUPFAM" id="SSF50129">
    <property type="entry name" value="GroES-like"/>
    <property type="match status" value="1"/>
</dbReference>
<evidence type="ECO:0000259" key="11">
    <source>
        <dbReference type="PROSITE" id="PS52004"/>
    </source>
</evidence>
<feature type="region of interest" description="Disordered" evidence="9">
    <location>
        <begin position="3543"/>
        <end position="3564"/>
    </location>
</feature>
<reference evidence="13 14" key="1">
    <citation type="submission" date="2018-06" db="EMBL/GenBank/DDBJ databases">
        <title>Fusarium incarnatum-equiseti species complex species 28.</title>
        <authorList>
            <person name="Gardiner D.M."/>
        </authorList>
    </citation>
    <scope>NUCLEOTIDE SEQUENCE [LARGE SCALE GENOMIC DNA]</scope>
    <source>
        <strain evidence="13 14">FIESC_28</strain>
    </source>
</reference>
<keyword evidence="4" id="KW-0521">NADP</keyword>
<keyword evidence="7" id="KW-0012">Acyltransferase</keyword>
<dbReference type="InterPro" id="IPR020841">
    <property type="entry name" value="PKS_Beta-ketoAc_synthase_dom"/>
</dbReference>
<dbReference type="GeneID" id="41997502"/>
<evidence type="ECO:0000259" key="12">
    <source>
        <dbReference type="PROSITE" id="PS52019"/>
    </source>
</evidence>
<dbReference type="InterPro" id="IPR039551">
    <property type="entry name" value="Cho/carn_acyl_trans"/>
</dbReference>
<dbReference type="SUPFAM" id="SSF51735">
    <property type="entry name" value="NAD(P)-binding Rossmann-fold domains"/>
    <property type="match status" value="2"/>
</dbReference>
<dbReference type="RefSeq" id="XP_031013726.1">
    <property type="nucleotide sequence ID" value="XM_031162206.1"/>
</dbReference>
<evidence type="ECO:0000256" key="7">
    <source>
        <dbReference type="ARBA" id="ARBA00023315"/>
    </source>
</evidence>
<feature type="active site" description="Proton acceptor; for dehydratase activity" evidence="8">
    <location>
        <position position="986"/>
    </location>
</feature>
<dbReference type="InterPro" id="IPR014030">
    <property type="entry name" value="Ketoacyl_synth_N"/>
</dbReference>
<dbReference type="SMART" id="SM00823">
    <property type="entry name" value="PKS_PP"/>
    <property type="match status" value="1"/>
</dbReference>
<dbReference type="InterPro" id="IPR057326">
    <property type="entry name" value="KR_dom"/>
</dbReference>
<keyword evidence="1" id="KW-0596">Phosphopantetheine</keyword>
<dbReference type="GO" id="GO:0016491">
    <property type="term" value="F:oxidoreductase activity"/>
    <property type="evidence" value="ECO:0007669"/>
    <property type="project" value="UniProtKB-KW"/>
</dbReference>
<dbReference type="SUPFAM" id="SSF52151">
    <property type="entry name" value="FabD/lysophospholipase-like"/>
    <property type="match status" value="1"/>
</dbReference>
<feature type="domain" description="Ketosynthase family 3 (KS3)" evidence="11">
    <location>
        <begin position="4"/>
        <end position="431"/>
    </location>
</feature>
<dbReference type="InterPro" id="IPR049551">
    <property type="entry name" value="PKS_DH_C"/>
</dbReference>
<dbReference type="InterPro" id="IPR013149">
    <property type="entry name" value="ADH-like_C"/>
</dbReference>
<dbReference type="Pfam" id="PF21089">
    <property type="entry name" value="PKS_DH_N"/>
    <property type="match status" value="1"/>
</dbReference>
<accession>A0A366R966</accession>
<dbReference type="InterPro" id="IPR042104">
    <property type="entry name" value="PKS_dehydratase_sf"/>
</dbReference>
<dbReference type="InterPro" id="IPR020806">
    <property type="entry name" value="PKS_PP-bd"/>
</dbReference>
<evidence type="ECO:0000256" key="2">
    <source>
        <dbReference type="ARBA" id="ARBA00022553"/>
    </source>
</evidence>
<dbReference type="SUPFAM" id="SSF55048">
    <property type="entry name" value="Probable ACP-binding domain of malonyl-CoA ACP transacylase"/>
    <property type="match status" value="1"/>
</dbReference>
<dbReference type="InterPro" id="IPR016035">
    <property type="entry name" value="Acyl_Trfase/lysoPLipase"/>
</dbReference>
<evidence type="ECO:0000256" key="1">
    <source>
        <dbReference type="ARBA" id="ARBA00022450"/>
    </source>
</evidence>
<protein>
    <submittedName>
        <fullName evidence="13">Uncharacterized protein</fullName>
    </submittedName>
</protein>
<evidence type="ECO:0000313" key="14">
    <source>
        <dbReference type="Proteomes" id="UP000253153"/>
    </source>
</evidence>
<evidence type="ECO:0000313" key="13">
    <source>
        <dbReference type="EMBL" id="RBR13707.1"/>
    </source>
</evidence>
<dbReference type="Gene3D" id="3.30.559.70">
    <property type="entry name" value="Choline/Carnitine o-acyltransferase, domain 2"/>
    <property type="match status" value="1"/>
</dbReference>
<dbReference type="Pfam" id="PF00107">
    <property type="entry name" value="ADH_zinc_N"/>
    <property type="match status" value="1"/>
</dbReference>
<dbReference type="InterPro" id="IPR042231">
    <property type="entry name" value="Cho/carn_acyl_trans_2"/>
</dbReference>
<dbReference type="PROSITE" id="PS50075">
    <property type="entry name" value="CARRIER"/>
    <property type="match status" value="1"/>
</dbReference>
<dbReference type="Gene3D" id="3.40.50.150">
    <property type="entry name" value="Vaccinia Virus protein VP39"/>
    <property type="match status" value="1"/>
</dbReference>
<feature type="compositionally biased region" description="Polar residues" evidence="9">
    <location>
        <begin position="457"/>
        <end position="479"/>
    </location>
</feature>
<dbReference type="SMART" id="SM00825">
    <property type="entry name" value="PKS_KS"/>
    <property type="match status" value="1"/>
</dbReference>
<dbReference type="InterPro" id="IPR029063">
    <property type="entry name" value="SAM-dependent_MTases_sf"/>
</dbReference>
<evidence type="ECO:0000256" key="6">
    <source>
        <dbReference type="ARBA" id="ARBA00023268"/>
    </source>
</evidence>
<evidence type="ECO:0000256" key="5">
    <source>
        <dbReference type="ARBA" id="ARBA00023002"/>
    </source>
</evidence>
<dbReference type="InterPro" id="IPR001227">
    <property type="entry name" value="Ac_transferase_dom_sf"/>
</dbReference>
<dbReference type="GO" id="GO:0031177">
    <property type="term" value="F:phosphopantetheine binding"/>
    <property type="evidence" value="ECO:0007669"/>
    <property type="project" value="InterPro"/>
</dbReference>
<dbReference type="Pfam" id="PF00109">
    <property type="entry name" value="ketoacyl-synt"/>
    <property type="match status" value="1"/>
</dbReference>
<dbReference type="InterPro" id="IPR036736">
    <property type="entry name" value="ACP-like_sf"/>
</dbReference>
<dbReference type="InterPro" id="IPR020807">
    <property type="entry name" value="PKS_DH"/>
</dbReference>
<dbReference type="Pfam" id="PF02801">
    <property type="entry name" value="Ketoacyl-synt_C"/>
    <property type="match status" value="1"/>
</dbReference>
<evidence type="ECO:0000259" key="10">
    <source>
        <dbReference type="PROSITE" id="PS50075"/>
    </source>
</evidence>
<dbReference type="PROSITE" id="PS52004">
    <property type="entry name" value="KS3_2"/>
    <property type="match status" value="1"/>
</dbReference>
<feature type="region of interest" description="Disordered" evidence="9">
    <location>
        <begin position="455"/>
        <end position="479"/>
    </location>
</feature>
<keyword evidence="5" id="KW-0560">Oxidoreductase</keyword>
<sequence>MSPPAPIAIVGVGCRLPGGANNLDKLWQLLSESRNGQTEIPKDRWNAESWYDTYPDAKQSMVTKHGYFLQDDISQFDAKFFGISSAEAHSMDPQQRLFLMTTYEALEDAGIPVETLRGSNTGVYASIFERSYDRMGHKDLSTIGRTHLNGTGESILSNRVSYCFDLRGPCMTIDTGCSGSLVGLHQACHSLRLGESNLALVGGSQLVIQPDVLSIMSGMGMLNPDGKSYAFDSRGAGYGRGEGVATIVLKRLDEALQDSDRVHAIIANSGMNQDGKTPGLNTPSSEAQAALSLRVYQEAGLNPAHTSFVEAHGTGTQAGDREEIASISKVFCEDSGRTDDLYLGSVKTNIGHLEATSGIAGLLKSILILKHGQIPANLNFVEPKPSIKLYEKKIKIPNQLIKLPTQENGPSRVSVNSFGYGGTNCHVILEAPIAKRQLNGNENGASYHNGNAKLRNGATNGSSVTGLASSNGSSTTDNLPSYDEYTPQLFILSASTEKALSSVSENIKQWASTHPLKPQTLRSLSYTLGVHKSGLSFRRAIVASTSTELLEELDQRIHSKRASATVPLSFVFSGQGAQWHAMGRELITSSRCFRQSICAMDDTIRHEGGSWSLIDELSKEESESRIGEAEISQPATTAIQIALVDLLESFSMRPSRVIGHSSGEVAAAYAAGALSRENAILVAYHRGVASSKAKAVAEVPGSMMAVSLGEAEVQRYIEQVTTGSVSVACVNSPASSTISGDLDAIEELKSLLDAEGLFARKLKVDTAYHSQHMRRVAQDYHEAMRNIESSAVRDGVIFYSSVTGKTKSTAFGADYWTENLVSQVKFSQALALLRDDQLRNEPGMDISVIVEIGPHSALAGPSRQTLTHNGGKTFKFEYLSALVRHKNAAQTVLSLTGKTFELGLKVDLGAVLKMTDKTEPEIVRDLQSYPWDLSPFWHESRLSKAHRFRKFAPHDLLGLLDPASSIHEPRWRYHINLDALPWLRDHVVEGFTLYPGAGYLTMAIEAMKQLVQLRDAPQPISKFILRGVVISKSIVLSESDNDEESGEVEVQLSMSSSRQYEGSHWESFRIWSYDNANGSWTEHCSGEISVEYEMTEIDEVNGTREADLRKEESMQLLDEARKSCNMEMTKTEFYEFAKLTGNQWDGAFSPIDSLKYGNKQGLLDIIIPDVATLMPYRSFRPHVIHPITLDAVHQLSGMLFKKFVSNAPCVPTKITLLEIDANISTRAGDSLTAAMQIEPDGLKASSGQSWVFQREVDGQLRPVIKLLVNLRAIGEAHQDENRPFVQDKVNRLEWNLDADFMTEPSFSHFLSTTMGLDENMTYNYEGSKVSAVEAEESFRTADQAASIWIRDALTYVEANKVEITSPHLVKYLGWMNKWVNSDYYEQIMSGLSLEDEVDILKRIDSLTDAPELQLLARVGRALPRILNGALDSLSVMLEGNLLIRAYEGGTFSGDYEAAVAYLRLLTFKNPRLRFLEIGAGTGGCTKRVLGGIAGHGLPIEQYTYTDISSGFFEEARATFADWESYMDFKTLDVERDPLKQGFQPESYDVIVASNVLHATKQMDVTMGHVRKLLRPGGSLILVENSPKGAVIGLIFGTLSGWWAHEDEFRDDTALMYREQWDTILSRNGFGGIHVARNSMMVSKAVPILTNGHAVGSNQVVLISDAPNDETLETLKNIEPTSTKVISSWDRLDISEDTVYLVIDRAETPLLLDPEPRLFTTLNALLASKAKILWVVIQAAADPVSTAYKGVVSATIRVLRRESGNNGFVNLDIRDPVCDPKVIGQAVAEILGKSFWPTTHSQKSIEPEFAFENGRISIPRVVPDATFLKWARSSWDAVTDVETETSLHQGDRALKLEAATPGLLSSLRFVDFDTSTDLEAGQIKVKPEAYGLNYKDLCVALGQAESDAEMVGEFAGVVTAVSEDMGDLFQVGDSVMGFGAQPYSNLSRVNGYHVHKIPSGMSNTTAASIGYAYTAAYQCIRNLARLEEGQAILIHSASGAVGQAAIQLAQSVGAEIFCTVGNREKRQFLVNRYGIPVSHIYSSQSGSFKHSIMHLTRGEGVDVVLNTSIGEMLRESLDCVKPLGVFIELGRSEMQRDSCLSMAAFERSITFIAFDLVTLARRRPKQIYQVLGEIMQLIESGVLFPVEPINLYLIEQIEDAFRAMGARKHIGKVVLQTHPTSVVKCLPAKPRPLRLRKDGTYIVAGGLGDLPSRICRFFAARGAGHIVSLSRRTIDDETRRKHMEAVEVHGAKLHLIKCDITNEEHMKEAVSFCSALPPVRGVVQGALALRDRTFSQMTVDEWKQPLQPKIFGTINLDKYFASPDLAFFVALSSIVSVIGKSGQSNYAAGNGFQDAFARAHADHPHTQYVSLNIGAVSIDAHGALEASQNETAISTIRASLRQNSVMDISFDEFFANFEYIMTNAARKDGLHQSIQAVTRQSMMEANDEYLLDNPVFSQLPNTSEKKASGGAKANKIDFAEALAGVRTMAEAEELIQDATLAKFAVFLDRPVDEIRVDQSLATIGLDSLVSIELKNWMVRTFQVNLQTSELSGAGSITALSTTVALRSKLLRDEVRQSCSKGSEPEVQEAQSESTSKEAQSNHDFYCCRTCKDLPRYPLVDLDEAIDDLLNSVGHFAHTREEYSELSRKAHALAAPGGLGRRLYNKLRVKADDPNVESWIADLLLKALHLKRRYPLAPFGNFLGTHFDSRIPHTQAERAAVLTTALCEFKADRDAGRLEPDFLGTRANCGHSLSWLFNAVREPNVDCDKMMKYPGNEYVAVLRRGHLFKVSLKQQGMTVSYEMLKATYKSILDLDLTDKCWAGILTTDNRDSWGSNRQRLLSITSANAVYLETIEASVFVMCLDDDSPVTRADRVRSGYIGDSFNRWHDKCTQIIVSANGRSATIFEHSMIDLMTVSQLSQRLQNAITTLDPKNAAETVSVDPDSLNEIPLATAEDIDSRIEVLRKDYLAITSAKQYVPHLINSFGKTLMLSNSAPIKATVDLTIQLASRLYFGHLPASWETVSTAHFHLGRPEIVQVVLKSVMDFCDAALDEAVPRYEARARLLEAARQCNAQIIKGTEGRNYFRLMDVIEVMSQDQNDDEIPELFSDPVWKRGYPQLIMQTMVETKLAEDPGFTMPHPESVWMNYTVFDDSVEVCFPAAPQIPAEMASFSALSQTLGGITRTKINELEKQRTIHEARKDKILESADQEKDQLARINLLLKGVRSLNAEAFQSPAVKNIKHWLTQSKYDVSVPSDFMQAHEDLLRSHLEVPSRKLALGHLYARLITEWMTASVSGGSSSEEESFEVLDRQKERLQELCDKFEQVVFDPLETDEVEIDLYLNELFKGEDEESAKSLKALRKTIGDSCRQIFGEKAPFDSTTLKWCINGLLAEDLLSDQKQAILRDFLEQPVVLGEIADVLNMRFSNIDSWEWDAGEHGIPVLPRQQLNGKYRIWMDEDVLQAILIHYIGIQCCVALKAALNSFILQDDTFFKWHTGSEPSHDEKLRRTYYLSSGATATSNVKNERRWQYINRFFMSQLPESVETIGSSGYTDPTDGQENSKKPNIKQRLLQTLATETTIHKTLRGEVALVQTDLEWFATGLSHTTIFGVMRFFGYTEDAISFFKKVLQAPLNVQSSPDSPLTGSPKVRRRGVPMAHAPEKLLGELVLFVMDVVVNQQDGMLLYRLHDDLWLCGEPLHCKRAWTAMNKYANILGLTFNRSKTGSVYISGKGSQRDDDVANNLPEGPVKVGHLSLDPQSGIWNIDREEVDRHLRQLKKQLNGCKSVLEWVQTWNSCMGRFFSHTFGEPAHCFGLRHVDSILETYQEMQQFLFDATSNSTQKSHGAVDHVKRMIKERFGADVPDAFVHLPERLGGLGLRNPFVPILTIRESIAKKSPDSIIQDFFNAENERYKRYMKSFDGLENVDSRINAAVNASWSIGTVGPEAFKNLLTAEELESFFSIEEFAKHRELTSSALQQAYLALQAIPFAINPEMDPDVSQALNSELGVATNDTDSKTKEAQWALQMYRDVLRRDYGGLRLVNKEHLPLGVLTLLRSRAVTWTTVL</sequence>
<dbReference type="SMART" id="SM00822">
    <property type="entry name" value="PKS_KR"/>
    <property type="match status" value="1"/>
</dbReference>
<evidence type="ECO:0000256" key="9">
    <source>
        <dbReference type="SAM" id="MobiDB-lite"/>
    </source>
</evidence>
<dbReference type="InterPro" id="IPR049900">
    <property type="entry name" value="PKS_mFAS_DH"/>
</dbReference>
<dbReference type="SUPFAM" id="SSF47336">
    <property type="entry name" value="ACP-like"/>
    <property type="match status" value="1"/>
</dbReference>
<dbReference type="InterPro" id="IPR011032">
    <property type="entry name" value="GroES-like_sf"/>
</dbReference>
<feature type="region of interest" description="C-terminal hotdog fold" evidence="8">
    <location>
        <begin position="1125"/>
        <end position="1279"/>
    </location>
</feature>
<dbReference type="InterPro" id="IPR049552">
    <property type="entry name" value="PKS_DH_N"/>
</dbReference>
<keyword evidence="3" id="KW-0808">Transferase</keyword>
<dbReference type="InterPro" id="IPR016036">
    <property type="entry name" value="Malonyl_transacylase_ACP-bd"/>
</dbReference>
<dbReference type="CDD" id="cd02440">
    <property type="entry name" value="AdoMet_MTases"/>
    <property type="match status" value="1"/>
</dbReference>
<dbReference type="CDD" id="cd00833">
    <property type="entry name" value="PKS"/>
    <property type="match status" value="1"/>
</dbReference>
<dbReference type="CDD" id="cd05195">
    <property type="entry name" value="enoyl_red"/>
    <property type="match status" value="1"/>
</dbReference>
<dbReference type="InterPro" id="IPR036291">
    <property type="entry name" value="NAD(P)-bd_dom_sf"/>
</dbReference>
<feature type="region of interest" description="Disordered" evidence="9">
    <location>
        <begin position="2575"/>
        <end position="2595"/>
    </location>
</feature>
<dbReference type="Proteomes" id="UP000253153">
    <property type="component" value="Unassembled WGS sequence"/>
</dbReference>
<keyword evidence="6" id="KW-0511">Multifunctional enzyme</keyword>
<dbReference type="Pfam" id="PF16197">
    <property type="entry name" value="KAsynt_C_assoc"/>
    <property type="match status" value="1"/>
</dbReference>
<feature type="domain" description="Carrier" evidence="10">
    <location>
        <begin position="2488"/>
        <end position="2566"/>
    </location>
</feature>
<name>A0A366R966_9HYPO</name>
<dbReference type="GO" id="GO:0004312">
    <property type="term" value="F:fatty acid synthase activity"/>
    <property type="evidence" value="ECO:0007669"/>
    <property type="project" value="TreeGrafter"/>
</dbReference>
<evidence type="ECO:0000256" key="3">
    <source>
        <dbReference type="ARBA" id="ARBA00022679"/>
    </source>
</evidence>
<dbReference type="Pfam" id="PF08659">
    <property type="entry name" value="KR"/>
    <property type="match status" value="1"/>
</dbReference>
<dbReference type="Pfam" id="PF23297">
    <property type="entry name" value="ACP_SdgA_C"/>
    <property type="match status" value="1"/>
</dbReference>
<keyword evidence="14" id="KW-1185">Reference proteome</keyword>
<dbReference type="GO" id="GO:0006633">
    <property type="term" value="P:fatty acid biosynthetic process"/>
    <property type="evidence" value="ECO:0007669"/>
    <property type="project" value="TreeGrafter"/>
</dbReference>
<dbReference type="Gene3D" id="3.40.366.10">
    <property type="entry name" value="Malonyl-Coenzyme A Acyl Carrier Protein, domain 2"/>
    <property type="match status" value="1"/>
</dbReference>
<dbReference type="Gene3D" id="3.30.559.10">
    <property type="entry name" value="Chloramphenicol acetyltransferase-like domain"/>
    <property type="match status" value="1"/>
</dbReference>
<dbReference type="SMART" id="SM00827">
    <property type="entry name" value="PKS_AT"/>
    <property type="match status" value="1"/>
</dbReference>
<dbReference type="Gene3D" id="3.40.47.10">
    <property type="match status" value="1"/>
</dbReference>
<dbReference type="SUPFAM" id="SSF53335">
    <property type="entry name" value="S-adenosyl-L-methionine-dependent methyltransferases"/>
    <property type="match status" value="1"/>
</dbReference>
<keyword evidence="2" id="KW-0597">Phosphoprotein</keyword>
<comment type="caution">
    <text evidence="13">The sequence shown here is derived from an EMBL/GenBank/DDBJ whole genome shotgun (WGS) entry which is preliminary data.</text>
</comment>
<dbReference type="Gene3D" id="3.10.129.110">
    <property type="entry name" value="Polyketide synthase dehydratase"/>
    <property type="match status" value="1"/>
</dbReference>
<dbReference type="InterPro" id="IPR014031">
    <property type="entry name" value="Ketoacyl_synth_C"/>
</dbReference>
<evidence type="ECO:0000256" key="4">
    <source>
        <dbReference type="ARBA" id="ARBA00022857"/>
    </source>
</evidence>